<proteinExistence type="inferred from homology"/>
<gene>
    <name evidence="14" type="ORF">IX83_06425</name>
</gene>
<evidence type="ECO:0000256" key="11">
    <source>
        <dbReference type="ARBA" id="ARBA00029766"/>
    </source>
</evidence>
<keyword evidence="5" id="KW-0808">Transferase</keyword>
<evidence type="ECO:0000256" key="7">
    <source>
        <dbReference type="ARBA" id="ARBA00022777"/>
    </source>
</evidence>
<keyword evidence="15" id="KW-1185">Reference proteome</keyword>
<dbReference type="InterPro" id="IPR035907">
    <property type="entry name" value="Hppk_sf"/>
</dbReference>
<dbReference type="CDD" id="cd00483">
    <property type="entry name" value="HPPK"/>
    <property type="match status" value="1"/>
</dbReference>
<protein>
    <recommendedName>
        <fullName evidence="4">2-amino-4-hydroxy-6-hydroxymethyldihydropteridine pyrophosphokinase</fullName>
        <ecNumber evidence="3">2.7.6.3</ecNumber>
    </recommendedName>
    <alternativeName>
        <fullName evidence="11">6-hydroxymethyl-7,8-dihydropterin pyrophosphokinase</fullName>
    </alternativeName>
    <alternativeName>
        <fullName evidence="12">7,8-dihydro-6-hydroxymethylpterin-pyrophosphokinase</fullName>
    </alternativeName>
</protein>
<dbReference type="NCBIfam" id="TIGR01498">
    <property type="entry name" value="folK"/>
    <property type="match status" value="1"/>
</dbReference>
<dbReference type="AlphaFoldDB" id="A0A077DFN8"/>
<dbReference type="Pfam" id="PF01288">
    <property type="entry name" value="HPPK"/>
    <property type="match status" value="1"/>
</dbReference>
<dbReference type="Gene3D" id="3.30.70.560">
    <property type="entry name" value="7,8-Dihydro-6-hydroxymethylpterin-pyrophosphokinase HPPK"/>
    <property type="match status" value="1"/>
</dbReference>
<dbReference type="EMBL" id="CP009238">
    <property type="protein sequence ID" value="AIL32996.1"/>
    <property type="molecule type" value="Genomic_DNA"/>
</dbReference>
<comment type="pathway">
    <text evidence="1">Cofactor biosynthesis; tetrahydrofolate biosynthesis; 2-amino-4-hydroxy-6-hydroxymethyl-7,8-dihydropteridine diphosphate from 7,8-dihydroneopterin triphosphate: step 4/4.</text>
</comment>
<evidence type="ECO:0000256" key="9">
    <source>
        <dbReference type="ARBA" id="ARBA00022909"/>
    </source>
</evidence>
<evidence type="ECO:0000313" key="15">
    <source>
        <dbReference type="Proteomes" id="UP000028945"/>
    </source>
</evidence>
<dbReference type="HOGENOM" id="CLU_097916_1_2_4"/>
<dbReference type="UniPathway" id="UPA00077">
    <property type="reaction ID" value="UER00155"/>
</dbReference>
<evidence type="ECO:0000256" key="1">
    <source>
        <dbReference type="ARBA" id="ARBA00005051"/>
    </source>
</evidence>
<evidence type="ECO:0000256" key="8">
    <source>
        <dbReference type="ARBA" id="ARBA00022840"/>
    </source>
</evidence>
<evidence type="ECO:0000256" key="5">
    <source>
        <dbReference type="ARBA" id="ARBA00022679"/>
    </source>
</evidence>
<name>A0A077DFN8_9BURK</name>
<dbReference type="OrthoDB" id="9808041at2"/>
<evidence type="ECO:0000256" key="10">
    <source>
        <dbReference type="ARBA" id="ARBA00029409"/>
    </source>
</evidence>
<dbReference type="GO" id="GO:0016301">
    <property type="term" value="F:kinase activity"/>
    <property type="evidence" value="ECO:0007669"/>
    <property type="project" value="UniProtKB-KW"/>
</dbReference>
<dbReference type="InterPro" id="IPR000550">
    <property type="entry name" value="Hppk"/>
</dbReference>
<keyword evidence="8" id="KW-0067">ATP-binding</keyword>
<keyword evidence="7 14" id="KW-0418">Kinase</keyword>
<evidence type="ECO:0000256" key="12">
    <source>
        <dbReference type="ARBA" id="ARBA00033413"/>
    </source>
</evidence>
<dbReference type="EC" id="2.7.6.3" evidence="3"/>
<feature type="domain" description="7,8-dihydro-6-hydroxymethylpterin-pyrophosphokinase" evidence="13">
    <location>
        <begin position="90"/>
        <end position="101"/>
    </location>
</feature>
<dbReference type="KEGG" id="bpsi:IX83_06425"/>
<keyword evidence="6" id="KW-0547">Nucleotide-binding</keyword>
<dbReference type="PANTHER" id="PTHR43071:SF1">
    <property type="entry name" value="2-AMINO-4-HYDROXY-6-HYDROXYMETHYLDIHYDROPTERIDINE PYROPHOSPHOKINASE"/>
    <property type="match status" value="1"/>
</dbReference>
<dbReference type="GO" id="GO:0046656">
    <property type="term" value="P:folic acid biosynthetic process"/>
    <property type="evidence" value="ECO:0007669"/>
    <property type="project" value="UniProtKB-KW"/>
</dbReference>
<organism evidence="14 15">
    <name type="scientific">Basilea psittacipulmonis DSM 24701</name>
    <dbReference type="NCBI Taxonomy" id="1072685"/>
    <lineage>
        <taxon>Bacteria</taxon>
        <taxon>Pseudomonadati</taxon>
        <taxon>Pseudomonadota</taxon>
        <taxon>Betaproteobacteria</taxon>
        <taxon>Burkholderiales</taxon>
        <taxon>Alcaligenaceae</taxon>
        <taxon>Basilea</taxon>
    </lineage>
</organism>
<keyword evidence="9" id="KW-0289">Folate biosynthesis</keyword>
<accession>A0A077DFN8</accession>
<dbReference type="PROSITE" id="PS00794">
    <property type="entry name" value="HPPK"/>
    <property type="match status" value="1"/>
</dbReference>
<evidence type="ECO:0000259" key="13">
    <source>
        <dbReference type="PROSITE" id="PS00794"/>
    </source>
</evidence>
<dbReference type="GO" id="GO:0003848">
    <property type="term" value="F:2-amino-4-hydroxy-6-hydroxymethyldihydropteridine diphosphokinase activity"/>
    <property type="evidence" value="ECO:0007669"/>
    <property type="project" value="UniProtKB-EC"/>
</dbReference>
<dbReference type="eggNOG" id="COG0801">
    <property type="taxonomic scope" value="Bacteria"/>
</dbReference>
<reference evidence="14 15" key="1">
    <citation type="journal article" date="2014" name="BMC Genomics">
        <title>A genomic perspective on a new bacterial genus and species from the Alcaligenaceae family, Basilea psittacipulmonis.</title>
        <authorList>
            <person name="Whiteson K.L."/>
            <person name="Hernandez D."/>
            <person name="Lazarevic V."/>
            <person name="Gaia N."/>
            <person name="Farinelli L."/>
            <person name="Francois P."/>
            <person name="Pilo P."/>
            <person name="Frey J."/>
            <person name="Schrenzel J."/>
        </authorList>
    </citation>
    <scope>NUCLEOTIDE SEQUENCE [LARGE SCALE GENOMIC DNA]</scope>
    <source>
        <strain evidence="14 15">DSM 24701</strain>
    </source>
</reference>
<comment type="function">
    <text evidence="10">Catalyzes the transfer of pyrophosphate from adenosine triphosphate (ATP) to 6-hydroxymethyl-7,8-dihydropterin, an enzymatic step in folate biosynthesis pathway.</text>
</comment>
<evidence type="ECO:0000256" key="3">
    <source>
        <dbReference type="ARBA" id="ARBA00013253"/>
    </source>
</evidence>
<comment type="similarity">
    <text evidence="2">Belongs to the HPPK family.</text>
</comment>
<dbReference type="RefSeq" id="WP_038500377.1">
    <property type="nucleotide sequence ID" value="NZ_AFWK01000030.1"/>
</dbReference>
<dbReference type="Proteomes" id="UP000028945">
    <property type="component" value="Chromosome"/>
</dbReference>
<evidence type="ECO:0000313" key="14">
    <source>
        <dbReference type="EMBL" id="AIL32996.1"/>
    </source>
</evidence>
<dbReference type="SUPFAM" id="SSF55083">
    <property type="entry name" value="6-hydroxymethyl-7,8-dihydropterin pyrophosphokinase, HPPK"/>
    <property type="match status" value="1"/>
</dbReference>
<evidence type="ECO:0000256" key="6">
    <source>
        <dbReference type="ARBA" id="ARBA00022741"/>
    </source>
</evidence>
<evidence type="ECO:0000256" key="2">
    <source>
        <dbReference type="ARBA" id="ARBA00005810"/>
    </source>
</evidence>
<evidence type="ECO:0000256" key="4">
    <source>
        <dbReference type="ARBA" id="ARBA00016218"/>
    </source>
</evidence>
<sequence>MKDRKKSYIALGANLGNPEQTLHQAIHVMSQTPGIVVNKISSFYQTAPIDSKGDDYINAVVEIYTTLSPMDLLQTLQKIELDFGRERPYKNAPRTLDLDVLLYEGYQSQDAILTIPHPRMYERAFVLVPLKEIATQEVSDEMLSAVSEQSIFRLSES</sequence>
<dbReference type="PANTHER" id="PTHR43071">
    <property type="entry name" value="2-AMINO-4-HYDROXY-6-HYDROXYMETHYLDIHYDROPTERIDINE PYROPHOSPHOKINASE"/>
    <property type="match status" value="1"/>
</dbReference>
<dbReference type="GO" id="GO:0046654">
    <property type="term" value="P:tetrahydrofolate biosynthetic process"/>
    <property type="evidence" value="ECO:0007669"/>
    <property type="project" value="UniProtKB-UniPathway"/>
</dbReference>
<dbReference type="GO" id="GO:0005524">
    <property type="term" value="F:ATP binding"/>
    <property type="evidence" value="ECO:0007669"/>
    <property type="project" value="UniProtKB-KW"/>
</dbReference>
<dbReference type="STRING" id="1072685.IX83_06425"/>